<dbReference type="AlphaFoldDB" id="A0A1C0AL60"/>
<protein>
    <submittedName>
        <fullName evidence="1">Uncharacterized protein</fullName>
    </submittedName>
</protein>
<gene>
    <name evidence="1" type="ORF">BCR15_06350</name>
</gene>
<name>A0A1C0AL60_9ACTN</name>
<dbReference type="EMBL" id="MBQD01000022">
    <property type="protein sequence ID" value="OCL33434.1"/>
    <property type="molecule type" value="Genomic_DNA"/>
</dbReference>
<comment type="caution">
    <text evidence="1">The sequence shown here is derived from an EMBL/GenBank/DDBJ whole genome shotgun (WGS) entry which is preliminary data.</text>
</comment>
<dbReference type="Proteomes" id="UP000093501">
    <property type="component" value="Unassembled WGS sequence"/>
</dbReference>
<organism evidence="1 2">
    <name type="scientific">Tessaracoccus lapidicaptus</name>
    <dbReference type="NCBI Taxonomy" id="1427523"/>
    <lineage>
        <taxon>Bacteria</taxon>
        <taxon>Bacillati</taxon>
        <taxon>Actinomycetota</taxon>
        <taxon>Actinomycetes</taxon>
        <taxon>Propionibacteriales</taxon>
        <taxon>Propionibacteriaceae</taxon>
        <taxon>Tessaracoccus</taxon>
    </lineage>
</organism>
<proteinExistence type="predicted"/>
<evidence type="ECO:0000313" key="1">
    <source>
        <dbReference type="EMBL" id="OCL33434.1"/>
    </source>
</evidence>
<evidence type="ECO:0000313" key="2">
    <source>
        <dbReference type="Proteomes" id="UP000093501"/>
    </source>
</evidence>
<keyword evidence="2" id="KW-1185">Reference proteome</keyword>
<reference evidence="2" key="1">
    <citation type="submission" date="2016-07" db="EMBL/GenBank/DDBJ databases">
        <authorList>
            <person name="Florea S."/>
            <person name="Webb J.S."/>
            <person name="Jaromczyk J."/>
            <person name="Schardl C.L."/>
        </authorList>
    </citation>
    <scope>NUCLEOTIDE SEQUENCE [LARGE SCALE GENOMIC DNA]</scope>
    <source>
        <strain evidence="2">IPBSL-7</strain>
    </source>
</reference>
<accession>A0A1C0AL60</accession>
<sequence length="78" mass="8623">MRRRTGVAVTGTSTQAQTAVAAALLRQLYAIVTTWEYTPAVSDKALNRSRTIRRHGLVLPRLQDGILYTATGRRSQPI</sequence>